<reference evidence="6 7" key="1">
    <citation type="journal article" date="2023" name="Nat. Commun.">
        <title>Origin of minicircular mitochondrial genomes in red algae.</title>
        <authorList>
            <person name="Lee Y."/>
            <person name="Cho C.H."/>
            <person name="Lee Y.M."/>
            <person name="Park S.I."/>
            <person name="Yang J.H."/>
            <person name="West J.A."/>
            <person name="Bhattacharya D."/>
            <person name="Yoon H.S."/>
        </authorList>
    </citation>
    <scope>NUCLEOTIDE SEQUENCE [LARGE SCALE GENOMIC DNA]</scope>
    <source>
        <strain evidence="6 7">CCMP1338</strain>
        <tissue evidence="6">Whole cell</tissue>
    </source>
</reference>
<dbReference type="Pfam" id="PF14560">
    <property type="entry name" value="Ubiquitin_2"/>
    <property type="match status" value="1"/>
</dbReference>
<dbReference type="Gene3D" id="2.30.30.190">
    <property type="entry name" value="CAP Gly-rich-like domain"/>
    <property type="match status" value="1"/>
</dbReference>
<dbReference type="GO" id="GO:0005737">
    <property type="term" value="C:cytoplasm"/>
    <property type="evidence" value="ECO:0007669"/>
    <property type="project" value="UniProtKB-SubCell"/>
</dbReference>
<evidence type="ECO:0000256" key="1">
    <source>
        <dbReference type="ARBA" id="ARBA00004496"/>
    </source>
</evidence>
<comment type="subcellular location">
    <subcellularLocation>
        <location evidence="1">Cytoplasm</location>
    </subcellularLocation>
</comment>
<dbReference type="EMBL" id="JAMWBK010000012">
    <property type="protein sequence ID" value="KAJ8901101.1"/>
    <property type="molecule type" value="Genomic_DNA"/>
</dbReference>
<dbReference type="CDD" id="cd01789">
    <property type="entry name" value="Ubl_TBCB"/>
    <property type="match status" value="1"/>
</dbReference>
<evidence type="ECO:0000256" key="3">
    <source>
        <dbReference type="ARBA" id="ARBA00023186"/>
    </source>
</evidence>
<gene>
    <name evidence="6" type="ORF">NDN08_004961</name>
</gene>
<dbReference type="SUPFAM" id="SSF74924">
    <property type="entry name" value="Cap-Gly domain"/>
    <property type="match status" value="1"/>
</dbReference>
<sequence length="264" mass="29506">MASGDYVPPVTMTELRSYVLGPSSAQRRSSSTVLLTISHSNLKAQFLDMRFDLDMIVDRIKDKIYSSTGTSASHMRLVLTDQRGATLAELSNPQAPLRTYRPMDGYTLHVIDLDPTSNSRNGWLEDLSLVKKYEMTDEAHSTISFLWKDTLRAYKKTQAAKQSDSSSCCGKENSNGEELGRNLKVGNRCEVSPGQRRGTIRFAGVADEFPAGYWVGIEYDEPVGRNDGEVYSTPMSKVVHMVRKCAPAMLKLWLAMEVSDSFRE</sequence>
<dbReference type="GO" id="GO:0007023">
    <property type="term" value="P:post-chaperonin tubulin folding pathway"/>
    <property type="evidence" value="ECO:0007669"/>
    <property type="project" value="InterPro"/>
</dbReference>
<comment type="caution">
    <text evidence="6">The sequence shown here is derived from an EMBL/GenBank/DDBJ whole genome shotgun (WGS) entry which is preliminary data.</text>
</comment>
<organism evidence="6 7">
    <name type="scientific">Rhodosorus marinus</name>
    <dbReference type="NCBI Taxonomy" id="101924"/>
    <lineage>
        <taxon>Eukaryota</taxon>
        <taxon>Rhodophyta</taxon>
        <taxon>Stylonematophyceae</taxon>
        <taxon>Stylonematales</taxon>
        <taxon>Stylonemataceae</taxon>
        <taxon>Rhodosorus</taxon>
    </lineage>
</organism>
<dbReference type="Pfam" id="PF01302">
    <property type="entry name" value="CAP_GLY"/>
    <property type="match status" value="1"/>
</dbReference>
<dbReference type="AlphaFoldDB" id="A0AAV8UF71"/>
<dbReference type="GO" id="GO:0035371">
    <property type="term" value="C:microtubule plus-end"/>
    <property type="evidence" value="ECO:0007669"/>
    <property type="project" value="TreeGrafter"/>
</dbReference>
<keyword evidence="2" id="KW-0963">Cytoplasm</keyword>
<protein>
    <recommendedName>
        <fullName evidence="5">CAP-Gly domain-containing protein</fullName>
    </recommendedName>
</protein>
<dbReference type="PANTHER" id="PTHR18916">
    <property type="entry name" value="DYNACTIN 1-RELATED MICROTUBULE-BINDING"/>
    <property type="match status" value="1"/>
</dbReference>
<dbReference type="InterPro" id="IPR000938">
    <property type="entry name" value="CAP-Gly_domain"/>
</dbReference>
<accession>A0AAV8UF71</accession>
<keyword evidence="3" id="KW-0143">Chaperone</keyword>
<feature type="domain" description="CAP-Gly" evidence="5">
    <location>
        <begin position="205"/>
        <end position="230"/>
    </location>
</feature>
<proteinExistence type="inferred from homology"/>
<dbReference type="PANTHER" id="PTHR18916:SF85">
    <property type="entry name" value="TUBULIN-FOLDING COFACTOR B"/>
    <property type="match status" value="1"/>
</dbReference>
<dbReference type="SUPFAM" id="SSF54236">
    <property type="entry name" value="Ubiquitin-like"/>
    <property type="match status" value="1"/>
</dbReference>
<evidence type="ECO:0000259" key="5">
    <source>
        <dbReference type="PROSITE" id="PS50245"/>
    </source>
</evidence>
<name>A0AAV8UF71_9RHOD</name>
<dbReference type="PROSITE" id="PS50245">
    <property type="entry name" value="CAP_GLY_2"/>
    <property type="match status" value="1"/>
</dbReference>
<dbReference type="GO" id="GO:0007021">
    <property type="term" value="P:tubulin complex assembly"/>
    <property type="evidence" value="ECO:0007669"/>
    <property type="project" value="InterPro"/>
</dbReference>
<keyword evidence="7" id="KW-1185">Reference proteome</keyword>
<dbReference type="Gene3D" id="3.10.20.90">
    <property type="entry name" value="Phosphatidylinositol 3-kinase Catalytic Subunit, Chain A, domain 1"/>
    <property type="match status" value="1"/>
</dbReference>
<dbReference type="InterPro" id="IPR045172">
    <property type="entry name" value="TBCB_Ubl"/>
</dbReference>
<evidence type="ECO:0000256" key="4">
    <source>
        <dbReference type="ARBA" id="ARBA00025779"/>
    </source>
</evidence>
<dbReference type="GO" id="GO:0043014">
    <property type="term" value="F:alpha-tubulin binding"/>
    <property type="evidence" value="ECO:0007669"/>
    <property type="project" value="InterPro"/>
</dbReference>
<dbReference type="Proteomes" id="UP001157974">
    <property type="component" value="Unassembled WGS sequence"/>
</dbReference>
<comment type="similarity">
    <text evidence="4">Belongs to the TBCB family.</text>
</comment>
<dbReference type="InterPro" id="IPR000626">
    <property type="entry name" value="Ubiquitin-like_dom"/>
</dbReference>
<dbReference type="InterPro" id="IPR029071">
    <property type="entry name" value="Ubiquitin-like_domsf"/>
</dbReference>
<evidence type="ECO:0000313" key="7">
    <source>
        <dbReference type="Proteomes" id="UP001157974"/>
    </source>
</evidence>
<dbReference type="GO" id="GO:0031122">
    <property type="term" value="P:cytoplasmic microtubule organization"/>
    <property type="evidence" value="ECO:0007669"/>
    <property type="project" value="TreeGrafter"/>
</dbReference>
<dbReference type="GO" id="GO:0005634">
    <property type="term" value="C:nucleus"/>
    <property type="evidence" value="ECO:0007669"/>
    <property type="project" value="TreeGrafter"/>
</dbReference>
<dbReference type="GO" id="GO:0051010">
    <property type="term" value="F:microtubule plus-end binding"/>
    <property type="evidence" value="ECO:0007669"/>
    <property type="project" value="TreeGrafter"/>
</dbReference>
<evidence type="ECO:0000256" key="2">
    <source>
        <dbReference type="ARBA" id="ARBA00022490"/>
    </source>
</evidence>
<dbReference type="SMART" id="SM01052">
    <property type="entry name" value="CAP_GLY"/>
    <property type="match status" value="1"/>
</dbReference>
<evidence type="ECO:0000313" key="6">
    <source>
        <dbReference type="EMBL" id="KAJ8901101.1"/>
    </source>
</evidence>
<dbReference type="InterPro" id="IPR036859">
    <property type="entry name" value="CAP-Gly_dom_sf"/>
</dbReference>